<accession>A0ABQ3SK88</accession>
<keyword evidence="3" id="KW-1185">Reference proteome</keyword>
<comment type="caution">
    <text evidence="2">The sequence shown here is derived from an EMBL/GenBank/DDBJ whole genome shotgun (WGS) entry which is preliminary data.</text>
</comment>
<evidence type="ECO:0000313" key="3">
    <source>
        <dbReference type="Proteomes" id="UP000613974"/>
    </source>
</evidence>
<dbReference type="EMBL" id="BNEC01000003">
    <property type="protein sequence ID" value="GHI68494.1"/>
    <property type="molecule type" value="Genomic_DNA"/>
</dbReference>
<feature type="compositionally biased region" description="Low complexity" evidence="1">
    <location>
        <begin position="42"/>
        <end position="52"/>
    </location>
</feature>
<feature type="region of interest" description="Disordered" evidence="1">
    <location>
        <begin position="35"/>
        <end position="106"/>
    </location>
</feature>
<proteinExistence type="predicted"/>
<dbReference type="Proteomes" id="UP000613974">
    <property type="component" value="Unassembled WGS sequence"/>
</dbReference>
<name>A0ABQ3SK88_9ACTN</name>
<organism evidence="2 3">
    <name type="scientific">Streptomyces nojiriensis</name>
    <dbReference type="NCBI Taxonomy" id="66374"/>
    <lineage>
        <taxon>Bacteria</taxon>
        <taxon>Bacillati</taxon>
        <taxon>Actinomycetota</taxon>
        <taxon>Actinomycetes</taxon>
        <taxon>Kitasatosporales</taxon>
        <taxon>Streptomycetaceae</taxon>
        <taxon>Streptomyces</taxon>
    </lineage>
</organism>
<evidence type="ECO:0000256" key="1">
    <source>
        <dbReference type="SAM" id="MobiDB-lite"/>
    </source>
</evidence>
<protein>
    <recommendedName>
        <fullName evidence="4">Lipoprotein</fullName>
    </recommendedName>
</protein>
<gene>
    <name evidence="2" type="ORF">Snoj_24120</name>
</gene>
<feature type="compositionally biased region" description="Low complexity" evidence="1">
    <location>
        <begin position="79"/>
        <end position="90"/>
    </location>
</feature>
<sequence>MGGLVAESRGKAVLRACGCAVAGLFLIAGCTADGTQKGGAASGTPGTSASPSGTGGSGTGGSGTGGSGTGSPGTGGPGASAPAARPSSPARIPMPPVDESKQPKTAAEARDLLGRIIVAEQDLGPEVVRSAPFESGPGRWPVLDESCVWQTEGLPDDVLATSTRHFHIPAKGGRGRVRINATVTVHHNREESGWETARAMEEVLRCPEQKLREGEDLKSLWGGAFYLGEQMNEWTEDAFTETGEYVSEQDGGPHPYTWSQAQFGPVTVAIAAKGAQGVTNDDLTAYVAKGTGQMMVLAKQELGKAAG</sequence>
<reference evidence="3" key="1">
    <citation type="submission" date="2023-07" db="EMBL/GenBank/DDBJ databases">
        <title>Whole genome shotgun sequence of Streptomyces nojiriensis NBRC 13794.</title>
        <authorList>
            <person name="Komaki H."/>
            <person name="Tamura T."/>
        </authorList>
    </citation>
    <scope>NUCLEOTIDE SEQUENCE [LARGE SCALE GENOMIC DNA]</scope>
    <source>
        <strain evidence="3">NBRC 13794</strain>
    </source>
</reference>
<evidence type="ECO:0008006" key="4">
    <source>
        <dbReference type="Google" id="ProtNLM"/>
    </source>
</evidence>
<feature type="compositionally biased region" description="Gly residues" evidence="1">
    <location>
        <begin position="53"/>
        <end position="78"/>
    </location>
</feature>
<evidence type="ECO:0000313" key="2">
    <source>
        <dbReference type="EMBL" id="GHI68494.1"/>
    </source>
</evidence>